<proteinExistence type="predicted"/>
<comment type="caution">
    <text evidence="2">The sequence shown here is derived from an EMBL/GenBank/DDBJ whole genome shotgun (WGS) entry which is preliminary data.</text>
</comment>
<gene>
    <name evidence="2" type="ORF">FCALED_LOCUS10607</name>
</gene>
<dbReference type="Proteomes" id="UP000789570">
    <property type="component" value="Unassembled WGS sequence"/>
</dbReference>
<dbReference type="EMBL" id="CAJVPQ010003984">
    <property type="protein sequence ID" value="CAG8641831.1"/>
    <property type="molecule type" value="Genomic_DNA"/>
</dbReference>
<evidence type="ECO:0000313" key="2">
    <source>
        <dbReference type="EMBL" id="CAG8641831.1"/>
    </source>
</evidence>
<protein>
    <submittedName>
        <fullName evidence="2">8336_t:CDS:1</fullName>
    </submittedName>
</protein>
<evidence type="ECO:0000256" key="1">
    <source>
        <dbReference type="SAM" id="MobiDB-lite"/>
    </source>
</evidence>
<accession>A0A9N9H262</accession>
<evidence type="ECO:0000313" key="3">
    <source>
        <dbReference type="Proteomes" id="UP000789570"/>
    </source>
</evidence>
<feature type="region of interest" description="Disordered" evidence="1">
    <location>
        <begin position="55"/>
        <end position="74"/>
    </location>
</feature>
<dbReference type="OrthoDB" id="2417427at2759"/>
<organism evidence="2 3">
    <name type="scientific">Funneliformis caledonium</name>
    <dbReference type="NCBI Taxonomy" id="1117310"/>
    <lineage>
        <taxon>Eukaryota</taxon>
        <taxon>Fungi</taxon>
        <taxon>Fungi incertae sedis</taxon>
        <taxon>Mucoromycota</taxon>
        <taxon>Glomeromycotina</taxon>
        <taxon>Glomeromycetes</taxon>
        <taxon>Glomerales</taxon>
        <taxon>Glomeraceae</taxon>
        <taxon>Funneliformis</taxon>
    </lineage>
</organism>
<name>A0A9N9H262_9GLOM</name>
<dbReference type="AlphaFoldDB" id="A0A9N9H262"/>
<sequence>MYEYVNPKLLNLSHKEVDFDSEYWQEISNNDQAETKKQRPMLTLLYGNLIISKGIHNHLPPPPERTPNEIKDDL</sequence>
<keyword evidence="3" id="KW-1185">Reference proteome</keyword>
<reference evidence="2" key="1">
    <citation type="submission" date="2021-06" db="EMBL/GenBank/DDBJ databases">
        <authorList>
            <person name="Kallberg Y."/>
            <person name="Tangrot J."/>
            <person name="Rosling A."/>
        </authorList>
    </citation>
    <scope>NUCLEOTIDE SEQUENCE</scope>
    <source>
        <strain evidence="2">UK204</strain>
    </source>
</reference>